<evidence type="ECO:0000313" key="1">
    <source>
        <dbReference type="EMBL" id="PIE36574.1"/>
    </source>
</evidence>
<dbReference type="EMBL" id="PDSK01000002">
    <property type="protein sequence ID" value="PIE36574.1"/>
    <property type="molecule type" value="Genomic_DNA"/>
</dbReference>
<dbReference type="NCBIfam" id="TIGR04396">
    <property type="entry name" value="surf_polysacc"/>
    <property type="match status" value="1"/>
</dbReference>
<protein>
    <recommendedName>
        <fullName evidence="3">Surface carbohydrate biosynthesis protein</fullName>
    </recommendedName>
</protein>
<dbReference type="Proteomes" id="UP000230821">
    <property type="component" value="Unassembled WGS sequence"/>
</dbReference>
<name>A0A2G6KLP9_9BACT</name>
<accession>A0A2G6KLP9</accession>
<gene>
    <name evidence="1" type="ORF">CSA56_00030</name>
</gene>
<dbReference type="InterPro" id="IPR030906">
    <property type="entry name" value="Surf_polysacc"/>
</dbReference>
<organism evidence="1 2">
    <name type="scientific">candidate division KSB3 bacterium</name>
    <dbReference type="NCBI Taxonomy" id="2044937"/>
    <lineage>
        <taxon>Bacteria</taxon>
        <taxon>candidate division KSB3</taxon>
    </lineage>
</organism>
<proteinExistence type="predicted"/>
<sequence length="461" mass="53939">MNNTRLYIGVETKAREFDAKLLLACFAAEAGFDTVLGQQKIFVKRLAEMPRGIWINKSISPSKTEAYKHYKKLGVILAGYDEEGLAPFNADEYKKRRISVESLRQLECFFAWGQWQADVIAERAPSEAHRVVQVGHPRVDLTRREFRAFYDDEVKKIREQYGQFLLINTNFSFYNHFHGKDGKIAMFEKAGKIADEAQRDYYLRLRDHKKTLFYEFAEIVRILRRRFPDATVVLRPHPSENHDYWREILPQDGKTHVVYEGTVLPWLMAADVMIHNSCSTGIEGYLLERPVITYRPIQAEEFENTLPNLLSEHALSREELLQKVEYYLTRDRSVELPADEEKRRIAGRYIASLDGPFSCERTVERLSHIQREAKPLEIFSYRAFVEMKRIAKGVLRRILRRQPVSTATTKRQDEYRSQKFPGISLGEIQQGLIKYQQITGRFSDLRVAQIGKNLFQFERKI</sequence>
<dbReference type="InterPro" id="IPR043148">
    <property type="entry name" value="TagF_C"/>
</dbReference>
<reference evidence="1 2" key="1">
    <citation type="submission" date="2017-10" db="EMBL/GenBank/DDBJ databases">
        <title>Novel microbial diversity and functional potential in the marine mammal oral microbiome.</title>
        <authorList>
            <person name="Dudek N.K."/>
            <person name="Sun C.L."/>
            <person name="Burstein D."/>
            <person name="Kantor R.S."/>
            <person name="Aliaga Goltsman D.S."/>
            <person name="Bik E.M."/>
            <person name="Thomas B.C."/>
            <person name="Banfield J.F."/>
            <person name="Relman D.A."/>
        </authorList>
    </citation>
    <scope>NUCLEOTIDE SEQUENCE [LARGE SCALE GENOMIC DNA]</scope>
    <source>
        <strain evidence="1">DOLJORAL78_47_16</strain>
    </source>
</reference>
<comment type="caution">
    <text evidence="1">The sequence shown here is derived from an EMBL/GenBank/DDBJ whole genome shotgun (WGS) entry which is preliminary data.</text>
</comment>
<dbReference type="Gene3D" id="3.40.50.12580">
    <property type="match status" value="1"/>
</dbReference>
<evidence type="ECO:0008006" key="3">
    <source>
        <dbReference type="Google" id="ProtNLM"/>
    </source>
</evidence>
<evidence type="ECO:0000313" key="2">
    <source>
        <dbReference type="Proteomes" id="UP000230821"/>
    </source>
</evidence>
<dbReference type="AlphaFoldDB" id="A0A2G6KLP9"/>
<dbReference type="SUPFAM" id="SSF53756">
    <property type="entry name" value="UDP-Glycosyltransferase/glycogen phosphorylase"/>
    <property type="match status" value="1"/>
</dbReference>